<dbReference type="InterPro" id="IPR046358">
    <property type="entry name" value="Flagellin_C"/>
</dbReference>
<dbReference type="EMBL" id="CP060707">
    <property type="protein sequence ID" value="QPH89761.1"/>
    <property type="molecule type" value="Genomic_DNA"/>
</dbReference>
<dbReference type="GO" id="GO:0009288">
    <property type="term" value="C:bacterial-type flagellum"/>
    <property type="evidence" value="ECO:0007669"/>
    <property type="project" value="UniProtKB-SubCell"/>
</dbReference>
<dbReference type="PRINTS" id="PR00207">
    <property type="entry name" value="FLAGELLIN"/>
</dbReference>
<sequence length="499" mass="52413">MSFRINTNVNALNTHANAVSNNVDLSKSLNKLSSGLRIQTAADDASGLSIADSLRSQASALGQAIANGNDAIGIIQVADKAMDEQLKVLDTIKTKATQSAQDGQTTQSRQALQADIVRLMEELDNIGNTTSFNGQQLLNGTFSNKEFQIGAYSNQTVKASIGATTSDKIGLTRFESSKLLTGTDKVSLKFLSVDGVNDISIASTKISTGLGTGVGKLAENINKTSDKTGIRATFDVTRTMSTSIVSVSIKSFAINGVKIGDLDVKENDSNGALVNAINAVKDQTGVEASINTEGKMVLTSRDGRAFSVSGDNISKAIGMKKDQVFVGRINLVRLDGRDIKLSAKGAAGGDALKLESEAFSAKGGAQASVALRDVRGQIDGKLASAMGFQRMTKVLTVAQSAGVMTLKGAMAVMDIAESAQKTLDQVRSDLGSVQNQLQATVNNITVTQVNVKSAESQIRDVDFASESANFSKHNILAQSGAYAMSQANSVQQNVMKLLQ</sequence>
<dbReference type="InterPro" id="IPR001492">
    <property type="entry name" value="Flagellin"/>
</dbReference>
<dbReference type="InterPro" id="IPR042187">
    <property type="entry name" value="Flagellin_C_sub2"/>
</dbReference>
<dbReference type="InterPro" id="IPR010810">
    <property type="entry name" value="Flagellin_hook_IN_motif"/>
</dbReference>
<gene>
    <name evidence="7" type="ORF">CVT00_08945</name>
</gene>
<dbReference type="Pfam" id="PF07196">
    <property type="entry name" value="Flagellin_IN"/>
    <property type="match status" value="2"/>
</dbReference>
<evidence type="ECO:0000313" key="8">
    <source>
        <dbReference type="Proteomes" id="UP000594508"/>
    </source>
</evidence>
<comment type="subcellular location">
    <subcellularLocation>
        <location evidence="4">Secreted</location>
    </subcellularLocation>
    <subcellularLocation>
        <location evidence="4">Bacterial flagellum</location>
    </subcellularLocation>
</comment>
<name>A0A7S9RDG9_9BACT</name>
<dbReference type="Gene3D" id="6.10.10.10">
    <property type="entry name" value="Flagellar export chaperone, C-terminal domain"/>
    <property type="match status" value="1"/>
</dbReference>
<evidence type="ECO:0000256" key="2">
    <source>
        <dbReference type="ARBA" id="ARBA00022525"/>
    </source>
</evidence>
<dbReference type="PANTHER" id="PTHR42792">
    <property type="entry name" value="FLAGELLIN"/>
    <property type="match status" value="1"/>
</dbReference>
<evidence type="ECO:0000259" key="6">
    <source>
        <dbReference type="Pfam" id="PF00700"/>
    </source>
</evidence>
<dbReference type="GO" id="GO:0005198">
    <property type="term" value="F:structural molecule activity"/>
    <property type="evidence" value="ECO:0007669"/>
    <property type="project" value="UniProtKB-UniRule"/>
</dbReference>
<dbReference type="SUPFAM" id="SSF64518">
    <property type="entry name" value="Phase 1 flagellin"/>
    <property type="match status" value="1"/>
</dbReference>
<dbReference type="GO" id="GO:0005576">
    <property type="term" value="C:extracellular region"/>
    <property type="evidence" value="ECO:0007669"/>
    <property type="project" value="UniProtKB-SubCell"/>
</dbReference>
<evidence type="ECO:0000256" key="1">
    <source>
        <dbReference type="ARBA" id="ARBA00005709"/>
    </source>
</evidence>
<dbReference type="OMA" id="KETTRMV"/>
<evidence type="ECO:0000259" key="5">
    <source>
        <dbReference type="Pfam" id="PF00669"/>
    </source>
</evidence>
<evidence type="ECO:0000313" key="7">
    <source>
        <dbReference type="EMBL" id="QPH89761.1"/>
    </source>
</evidence>
<protein>
    <recommendedName>
        <fullName evidence="4">Flagellin</fullName>
    </recommendedName>
</protein>
<keyword evidence="2 4" id="KW-0964">Secreted</keyword>
<reference evidence="7 8" key="1">
    <citation type="journal article" date="2018" name="Emerg. Microbes Infect.">
        <title>Genomic analysis of oral Campylobacter concisus strains identified a potential bacterial molecular marker associated with active Crohn's disease.</title>
        <authorList>
            <person name="Liu F."/>
            <person name="Ma R."/>
            <person name="Tay C.Y.A."/>
            <person name="Octavia S."/>
            <person name="Lan R."/>
            <person name="Chung H.K.L."/>
            <person name="Riordan S.M."/>
            <person name="Grimm M.C."/>
            <person name="Leong R.W."/>
            <person name="Tanaka M.M."/>
            <person name="Connor S."/>
            <person name="Zhang L."/>
        </authorList>
    </citation>
    <scope>NUCLEOTIDE SEQUENCE [LARGE SCALE GENOMIC DNA]</scope>
    <source>
        <strain evidence="7 8">P1CDO2</strain>
    </source>
</reference>
<feature type="domain" description="Flagellin C-terminal" evidence="6">
    <location>
        <begin position="413"/>
        <end position="498"/>
    </location>
</feature>
<organism evidence="7 8">
    <name type="scientific">Campylobacter concisus</name>
    <dbReference type="NCBI Taxonomy" id="199"/>
    <lineage>
        <taxon>Bacteria</taxon>
        <taxon>Pseudomonadati</taxon>
        <taxon>Campylobacterota</taxon>
        <taxon>Epsilonproteobacteria</taxon>
        <taxon>Campylobacterales</taxon>
        <taxon>Campylobacteraceae</taxon>
        <taxon>Campylobacter</taxon>
    </lineage>
</organism>
<dbReference type="Gene3D" id="1.20.1330.10">
    <property type="entry name" value="f41 fragment of flagellin, N-terminal domain"/>
    <property type="match status" value="2"/>
</dbReference>
<dbReference type="AlphaFoldDB" id="A0A7S9RDG9"/>
<evidence type="ECO:0000256" key="4">
    <source>
        <dbReference type="RuleBase" id="RU362073"/>
    </source>
</evidence>
<dbReference type="Pfam" id="PF00700">
    <property type="entry name" value="Flagellin_C"/>
    <property type="match status" value="1"/>
</dbReference>
<keyword evidence="7" id="KW-0282">Flagellum</keyword>
<dbReference type="Pfam" id="PF00669">
    <property type="entry name" value="Flagellin_N"/>
    <property type="match status" value="1"/>
</dbReference>
<dbReference type="NCBIfam" id="NF010115">
    <property type="entry name" value="PRK13588.1"/>
    <property type="match status" value="1"/>
</dbReference>
<dbReference type="PANTHER" id="PTHR42792:SF2">
    <property type="entry name" value="FLAGELLIN"/>
    <property type="match status" value="1"/>
</dbReference>
<dbReference type="InterPro" id="IPR001029">
    <property type="entry name" value="Flagellin_N"/>
</dbReference>
<accession>A0A7S9RDG9</accession>
<comment type="function">
    <text evidence="4">Flagellin is the subunit protein which polymerizes to form the filaments of bacterial flagella.</text>
</comment>
<evidence type="ECO:0000256" key="3">
    <source>
        <dbReference type="ARBA" id="ARBA00023143"/>
    </source>
</evidence>
<keyword evidence="7" id="KW-0966">Cell projection</keyword>
<keyword evidence="7" id="KW-0969">Cilium</keyword>
<comment type="similarity">
    <text evidence="1 4">Belongs to the bacterial flagellin family.</text>
</comment>
<dbReference type="RefSeq" id="WP_012140492.1">
    <property type="nucleotide sequence ID" value="NZ_CABFLX010000029.1"/>
</dbReference>
<proteinExistence type="inferred from homology"/>
<dbReference type="Gene3D" id="3.30.70.2120">
    <property type="match status" value="1"/>
</dbReference>
<keyword evidence="3 4" id="KW-0975">Bacterial flagellum</keyword>
<dbReference type="Proteomes" id="UP000594508">
    <property type="component" value="Chromosome"/>
</dbReference>
<feature type="domain" description="Flagellin N-terminal" evidence="5">
    <location>
        <begin position="5"/>
        <end position="142"/>
    </location>
</feature>